<proteinExistence type="predicted"/>
<dbReference type="OrthoDB" id="9812574at2"/>
<dbReference type="InterPro" id="IPR036259">
    <property type="entry name" value="MFS_trans_sf"/>
</dbReference>
<feature type="transmembrane region" description="Helical" evidence="4">
    <location>
        <begin position="199"/>
        <end position="224"/>
    </location>
</feature>
<organism evidence="6 7">
    <name type="scientific">Pseudolabrys taiwanensis</name>
    <dbReference type="NCBI Taxonomy" id="331696"/>
    <lineage>
        <taxon>Bacteria</taxon>
        <taxon>Pseudomonadati</taxon>
        <taxon>Pseudomonadota</taxon>
        <taxon>Alphaproteobacteria</taxon>
        <taxon>Hyphomicrobiales</taxon>
        <taxon>Xanthobacteraceae</taxon>
        <taxon>Pseudolabrys</taxon>
    </lineage>
</organism>
<evidence type="ECO:0000259" key="5">
    <source>
        <dbReference type="PROSITE" id="PS50850"/>
    </source>
</evidence>
<dbReference type="Proteomes" id="UP000254889">
    <property type="component" value="Chromosome"/>
</dbReference>
<feature type="transmembrane region" description="Helical" evidence="4">
    <location>
        <begin position="336"/>
        <end position="356"/>
    </location>
</feature>
<accession>A0A346A2A1</accession>
<dbReference type="EMBL" id="CP031417">
    <property type="protein sequence ID" value="AXK83298.1"/>
    <property type="molecule type" value="Genomic_DNA"/>
</dbReference>
<feature type="transmembrane region" description="Helical" evidence="4">
    <location>
        <begin position="70"/>
        <end position="94"/>
    </location>
</feature>
<reference evidence="6 7" key="1">
    <citation type="submission" date="2018-07" db="EMBL/GenBank/DDBJ databases">
        <authorList>
            <person name="Quirk P.G."/>
            <person name="Krulwich T.A."/>
        </authorList>
    </citation>
    <scope>NUCLEOTIDE SEQUENCE [LARGE SCALE GENOMIC DNA]</scope>
    <source>
        <strain evidence="6 7">CC-BB4</strain>
    </source>
</reference>
<feature type="transmembrane region" description="Helical" evidence="4">
    <location>
        <begin position="362"/>
        <end position="385"/>
    </location>
</feature>
<feature type="transmembrane region" description="Helical" evidence="4">
    <location>
        <begin position="302"/>
        <end position="324"/>
    </location>
</feature>
<evidence type="ECO:0000256" key="2">
    <source>
        <dbReference type="ARBA" id="ARBA00022989"/>
    </source>
</evidence>
<dbReference type="InterPro" id="IPR020846">
    <property type="entry name" value="MFS_dom"/>
</dbReference>
<dbReference type="PANTHER" id="PTHR23539:SF1">
    <property type="entry name" value="MAJOR FACILITATOR SUPERFAMILY (MFS) PROFILE DOMAIN-CONTAINING PROTEIN"/>
    <property type="match status" value="1"/>
</dbReference>
<evidence type="ECO:0000313" key="7">
    <source>
        <dbReference type="Proteomes" id="UP000254889"/>
    </source>
</evidence>
<keyword evidence="7" id="KW-1185">Reference proteome</keyword>
<feature type="transmembrane region" description="Helical" evidence="4">
    <location>
        <begin position="244"/>
        <end position="267"/>
    </location>
</feature>
<name>A0A346A2A1_9HYPH</name>
<feature type="transmembrane region" description="Helical" evidence="4">
    <location>
        <begin position="274"/>
        <end position="296"/>
    </location>
</feature>
<protein>
    <submittedName>
        <fullName evidence="6">MFS transporter</fullName>
    </submittedName>
</protein>
<feature type="transmembrane region" description="Helical" evidence="4">
    <location>
        <begin position="100"/>
        <end position="123"/>
    </location>
</feature>
<evidence type="ECO:0000256" key="3">
    <source>
        <dbReference type="ARBA" id="ARBA00023136"/>
    </source>
</evidence>
<dbReference type="PROSITE" id="PS50850">
    <property type="entry name" value="MFS"/>
    <property type="match status" value="2"/>
</dbReference>
<dbReference type="KEGG" id="ptaw:DW352_23925"/>
<dbReference type="GO" id="GO:0022857">
    <property type="term" value="F:transmembrane transporter activity"/>
    <property type="evidence" value="ECO:0007669"/>
    <property type="project" value="InterPro"/>
</dbReference>
<sequence>MNSSLAALSAVNFFVADVADGWGPFLGVYLQQQRWTPGQIGLAMTIGGFAGMLATAPLGALVDHIRAKRLLVVVGALAIVFASFAVFTTTGFVAVTSTQIVTGIAAAAIGPALSAITLGLVGQAGFARQNGRNQAYNHAGNVVSAALAGAFGYWLGFGAVFAVMAAMAVTSVIALAWIDPRHIDYRAARGLAQETESAASAWSVLVTCKPLLVLAATLLLFHLGNAAMLPLLGQSLVAQGAGDGSAFTGATIVIAQLTMVPMALLAARLADTRGYWLVFWLALLALPIRGLIAAYATGPSGLVPVQILDGVGAGLLSVAVPGLVARILEGTGHINAGLGAVMTMQGIGASLSTAVAGSVADAFGYSTAFLALGAIALLALALWMATRRITVAADRIRPS</sequence>
<gene>
    <name evidence="6" type="ORF">DW352_23925</name>
</gene>
<dbReference type="SUPFAM" id="SSF103473">
    <property type="entry name" value="MFS general substrate transporter"/>
    <property type="match status" value="1"/>
</dbReference>
<dbReference type="RefSeq" id="WP_115693677.1">
    <property type="nucleotide sequence ID" value="NZ_CP031417.1"/>
</dbReference>
<keyword evidence="3 4" id="KW-0472">Membrane</keyword>
<evidence type="ECO:0000313" key="6">
    <source>
        <dbReference type="EMBL" id="AXK83298.1"/>
    </source>
</evidence>
<keyword evidence="2 4" id="KW-1133">Transmembrane helix</keyword>
<feature type="domain" description="Major facilitator superfamily (MFS) profile" evidence="5">
    <location>
        <begin position="1"/>
        <end position="183"/>
    </location>
</feature>
<feature type="domain" description="Major facilitator superfamily (MFS) profile" evidence="5">
    <location>
        <begin position="210"/>
        <end position="399"/>
    </location>
</feature>
<dbReference type="Pfam" id="PF07690">
    <property type="entry name" value="MFS_1"/>
    <property type="match status" value="1"/>
</dbReference>
<evidence type="ECO:0000256" key="1">
    <source>
        <dbReference type="ARBA" id="ARBA00022692"/>
    </source>
</evidence>
<dbReference type="InterPro" id="IPR011701">
    <property type="entry name" value="MFS"/>
</dbReference>
<feature type="transmembrane region" description="Helical" evidence="4">
    <location>
        <begin position="135"/>
        <end position="154"/>
    </location>
</feature>
<dbReference type="Gene3D" id="1.20.1250.20">
    <property type="entry name" value="MFS general substrate transporter like domains"/>
    <property type="match status" value="2"/>
</dbReference>
<feature type="transmembrane region" description="Helical" evidence="4">
    <location>
        <begin position="160"/>
        <end position="178"/>
    </location>
</feature>
<dbReference type="PANTHER" id="PTHR23539">
    <property type="entry name" value="MFS TRANSPORTER"/>
    <property type="match status" value="1"/>
</dbReference>
<evidence type="ECO:0000256" key="4">
    <source>
        <dbReference type="SAM" id="Phobius"/>
    </source>
</evidence>
<feature type="transmembrane region" description="Helical" evidence="4">
    <location>
        <begin position="40"/>
        <end position="58"/>
    </location>
</feature>
<keyword evidence="1 4" id="KW-0812">Transmembrane</keyword>
<dbReference type="AlphaFoldDB" id="A0A346A2A1"/>